<dbReference type="EMBL" id="JBDODL010000399">
    <property type="protein sequence ID" value="MES1919786.1"/>
    <property type="molecule type" value="Genomic_DNA"/>
</dbReference>
<evidence type="ECO:0008006" key="4">
    <source>
        <dbReference type="Google" id="ProtNLM"/>
    </source>
</evidence>
<sequence>MNQILIIASILHGLSFLVAFLMLIFRGNRFPFDKRSKFIALIGMGSCTANGLVIILLNYPNVTPTVTAYVNYILRSVILILINVIYAYRITHVLLDHARQRSIIHNTKFNKMHSHIFVNIRLYFLLFYMILITYPLCRGIDNSRVHQRLDDFKISV</sequence>
<feature type="non-terminal residue" evidence="2">
    <location>
        <position position="156"/>
    </location>
</feature>
<gene>
    <name evidence="2" type="ORF">MHBO_001554</name>
</gene>
<keyword evidence="1" id="KW-0472">Membrane</keyword>
<accession>A0ABV2AJC3</accession>
<feature type="transmembrane region" description="Helical" evidence="1">
    <location>
        <begin position="116"/>
        <end position="136"/>
    </location>
</feature>
<feature type="transmembrane region" description="Helical" evidence="1">
    <location>
        <begin position="38"/>
        <end position="60"/>
    </location>
</feature>
<dbReference type="Proteomes" id="UP001439008">
    <property type="component" value="Unassembled WGS sequence"/>
</dbReference>
<evidence type="ECO:0000313" key="3">
    <source>
        <dbReference type="Proteomes" id="UP001439008"/>
    </source>
</evidence>
<comment type="caution">
    <text evidence="2">The sequence shown here is derived from an EMBL/GenBank/DDBJ whole genome shotgun (WGS) entry which is preliminary data.</text>
</comment>
<organism evidence="2 3">
    <name type="scientific">Bonamia ostreae</name>
    <dbReference type="NCBI Taxonomy" id="126728"/>
    <lineage>
        <taxon>Eukaryota</taxon>
        <taxon>Sar</taxon>
        <taxon>Rhizaria</taxon>
        <taxon>Endomyxa</taxon>
        <taxon>Ascetosporea</taxon>
        <taxon>Haplosporida</taxon>
        <taxon>Bonamia</taxon>
    </lineage>
</organism>
<proteinExistence type="predicted"/>
<keyword evidence="3" id="KW-1185">Reference proteome</keyword>
<keyword evidence="1" id="KW-0812">Transmembrane</keyword>
<name>A0ABV2AJC3_9EUKA</name>
<evidence type="ECO:0000313" key="2">
    <source>
        <dbReference type="EMBL" id="MES1919786.1"/>
    </source>
</evidence>
<protein>
    <recommendedName>
        <fullName evidence="4">Integral membrane protein</fullName>
    </recommendedName>
</protein>
<keyword evidence="1" id="KW-1133">Transmembrane helix</keyword>
<feature type="transmembrane region" description="Helical" evidence="1">
    <location>
        <begin position="6"/>
        <end position="26"/>
    </location>
</feature>
<feature type="transmembrane region" description="Helical" evidence="1">
    <location>
        <begin position="72"/>
        <end position="95"/>
    </location>
</feature>
<evidence type="ECO:0000256" key="1">
    <source>
        <dbReference type="SAM" id="Phobius"/>
    </source>
</evidence>
<reference evidence="2 3" key="1">
    <citation type="journal article" date="2024" name="BMC Biol.">
        <title>Comparative genomics of Ascetosporea gives new insight into the evolutionary basis for animal parasitism in Rhizaria.</title>
        <authorList>
            <person name="Hiltunen Thoren M."/>
            <person name="Onut-Brannstrom I."/>
            <person name="Alfjorden A."/>
            <person name="Peckova H."/>
            <person name="Swords F."/>
            <person name="Hooper C."/>
            <person name="Holzer A.S."/>
            <person name="Bass D."/>
            <person name="Burki F."/>
        </authorList>
    </citation>
    <scope>NUCLEOTIDE SEQUENCE [LARGE SCALE GENOMIC DNA]</scope>
    <source>
        <strain evidence="2">20-A016</strain>
    </source>
</reference>